<organism evidence="1 2">
    <name type="scientific">Diatraea saccharalis</name>
    <name type="common">sugarcane borer</name>
    <dbReference type="NCBI Taxonomy" id="40085"/>
    <lineage>
        <taxon>Eukaryota</taxon>
        <taxon>Metazoa</taxon>
        <taxon>Ecdysozoa</taxon>
        <taxon>Arthropoda</taxon>
        <taxon>Hexapoda</taxon>
        <taxon>Insecta</taxon>
        <taxon>Pterygota</taxon>
        <taxon>Neoptera</taxon>
        <taxon>Endopterygota</taxon>
        <taxon>Lepidoptera</taxon>
        <taxon>Glossata</taxon>
        <taxon>Ditrysia</taxon>
        <taxon>Pyraloidea</taxon>
        <taxon>Crambidae</taxon>
        <taxon>Crambinae</taxon>
        <taxon>Diatraea</taxon>
    </lineage>
</organism>
<gene>
    <name evidence="1" type="ORF">DIATSA_LOCUS2</name>
</gene>
<sequence>MRPKNASVLLFKICQKLGTAVTKIFLYAKRMRERKFIIYLDTTWKVLREKLKCKLIYFIITISRTTPTAEHRHPPQISKTIGPTLSTSSGFPLPLQYRRSIW</sequence>
<dbReference type="AlphaFoldDB" id="A0A9N9QTC3"/>
<name>A0A9N9QTC3_9NEOP</name>
<protein>
    <submittedName>
        <fullName evidence="1">Uncharacterized protein</fullName>
    </submittedName>
</protein>
<accession>A0A9N9QTC3</accession>
<dbReference type="EMBL" id="OU893332">
    <property type="protein sequence ID" value="CAG9781673.1"/>
    <property type="molecule type" value="Genomic_DNA"/>
</dbReference>
<evidence type="ECO:0000313" key="2">
    <source>
        <dbReference type="Proteomes" id="UP001153714"/>
    </source>
</evidence>
<keyword evidence="2" id="KW-1185">Reference proteome</keyword>
<dbReference type="Proteomes" id="UP001153714">
    <property type="component" value="Chromosome 1"/>
</dbReference>
<reference evidence="1" key="2">
    <citation type="submission" date="2022-10" db="EMBL/GenBank/DDBJ databases">
        <authorList>
            <consortium name="ENA_rothamsted_submissions"/>
            <consortium name="culmorum"/>
            <person name="King R."/>
        </authorList>
    </citation>
    <scope>NUCLEOTIDE SEQUENCE</scope>
</reference>
<reference evidence="1" key="1">
    <citation type="submission" date="2021-12" db="EMBL/GenBank/DDBJ databases">
        <authorList>
            <person name="King R."/>
        </authorList>
    </citation>
    <scope>NUCLEOTIDE SEQUENCE</scope>
</reference>
<evidence type="ECO:0000313" key="1">
    <source>
        <dbReference type="EMBL" id="CAG9781673.1"/>
    </source>
</evidence>
<proteinExistence type="predicted"/>